<dbReference type="Pfam" id="PF21859">
    <property type="entry name" value="Replitron_HUH"/>
    <property type="match status" value="1"/>
</dbReference>
<evidence type="ECO:0000259" key="1">
    <source>
        <dbReference type="Pfam" id="PF21859"/>
    </source>
</evidence>
<feature type="domain" description="Replitron C-terminal" evidence="2">
    <location>
        <begin position="143"/>
        <end position="195"/>
    </location>
</feature>
<proteinExistence type="predicted"/>
<evidence type="ECO:0000313" key="3">
    <source>
        <dbReference type="EMBL" id="KAI5070598.1"/>
    </source>
</evidence>
<dbReference type="Proteomes" id="UP000886520">
    <property type="component" value="Chromosome 14"/>
</dbReference>
<dbReference type="InterPro" id="IPR054424">
    <property type="entry name" value="Replitron_HUH"/>
</dbReference>
<accession>A0A9D4ZCM6</accession>
<dbReference type="Pfam" id="PF21860">
    <property type="entry name" value="Replitron_C"/>
    <property type="match status" value="1"/>
</dbReference>
<dbReference type="EMBL" id="JABFUD020000014">
    <property type="protein sequence ID" value="KAI5070598.1"/>
    <property type="molecule type" value="Genomic_DNA"/>
</dbReference>
<evidence type="ECO:0000313" key="4">
    <source>
        <dbReference type="Proteomes" id="UP000886520"/>
    </source>
</evidence>
<organism evidence="3 4">
    <name type="scientific">Adiantum capillus-veneris</name>
    <name type="common">Maidenhair fern</name>
    <dbReference type="NCBI Taxonomy" id="13818"/>
    <lineage>
        <taxon>Eukaryota</taxon>
        <taxon>Viridiplantae</taxon>
        <taxon>Streptophyta</taxon>
        <taxon>Embryophyta</taxon>
        <taxon>Tracheophyta</taxon>
        <taxon>Polypodiopsida</taxon>
        <taxon>Polypodiidae</taxon>
        <taxon>Polypodiales</taxon>
        <taxon>Pteridineae</taxon>
        <taxon>Pteridaceae</taxon>
        <taxon>Vittarioideae</taxon>
        <taxon>Adiantum</taxon>
    </lineage>
</organism>
<protein>
    <submittedName>
        <fullName evidence="3">Uncharacterized protein</fullName>
    </submittedName>
</protein>
<keyword evidence="4" id="KW-1185">Reference proteome</keyword>
<dbReference type="OrthoDB" id="1990019at2759"/>
<feature type="domain" description="Replitron HUH endonuclease" evidence="1">
    <location>
        <begin position="62"/>
        <end position="101"/>
    </location>
</feature>
<reference evidence="3" key="1">
    <citation type="submission" date="2021-01" db="EMBL/GenBank/DDBJ databases">
        <title>Adiantum capillus-veneris genome.</title>
        <authorList>
            <person name="Fang Y."/>
            <person name="Liao Q."/>
        </authorList>
    </citation>
    <scope>NUCLEOTIDE SEQUENCE</scope>
    <source>
        <strain evidence="3">H3</strain>
        <tissue evidence="3">Leaf</tissue>
    </source>
</reference>
<comment type="caution">
    <text evidence="3">The sequence shown here is derived from an EMBL/GenBank/DDBJ whole genome shotgun (WGS) entry which is preliminary data.</text>
</comment>
<name>A0A9D4ZCM6_ADICA</name>
<sequence>MSSWDLCIGEGGDCIAPSFPNGCTVVGNVINSYQQEYQGILGLGPGGSCRRDGVVSRAKTAQNAYIRGMLGYCLKEQDEPHFRKVMHNISSADVNKGVELYTLYEADELKNRVCLTPVNIFDRALMFWKFKLRHPIGNDFLSTVHRMIKTGKYYPSSSWITPHQGRGMEMAKIKSLWNCMIYPSCTTYEDIVSIFVANDPRENWFFSRWKERHSPSPASVENHNVDTELSDAQIGNDFVPLVHRTNVTTVA</sequence>
<dbReference type="AlphaFoldDB" id="A0A9D4ZCM6"/>
<evidence type="ECO:0000259" key="2">
    <source>
        <dbReference type="Pfam" id="PF21860"/>
    </source>
</evidence>
<gene>
    <name evidence="3" type="ORF">GOP47_0014941</name>
</gene>
<dbReference type="InterPro" id="IPR054423">
    <property type="entry name" value="Replitron_C"/>
</dbReference>